<dbReference type="AlphaFoldDB" id="A0A2M9YBT1"/>
<dbReference type="SMART" id="SM00966">
    <property type="entry name" value="SpoVT_AbrB"/>
    <property type="match status" value="1"/>
</dbReference>
<gene>
    <name evidence="4" type="ORF">CH362_11260</name>
</gene>
<dbReference type="InterPro" id="IPR037914">
    <property type="entry name" value="SpoVT-AbrB_sf"/>
</dbReference>
<comment type="similarity">
    <text evidence="1">Belongs to the VapB family.</text>
</comment>
<protein>
    <submittedName>
        <fullName evidence="4">Antidote-toxin recognition MazE</fullName>
    </submittedName>
</protein>
<feature type="domain" description="SpoVT-AbrB" evidence="3">
    <location>
        <begin position="4"/>
        <end position="44"/>
    </location>
</feature>
<dbReference type="GO" id="GO:0003677">
    <property type="term" value="F:DNA binding"/>
    <property type="evidence" value="ECO:0007669"/>
    <property type="project" value="UniProtKB-UniRule"/>
</dbReference>
<sequence>MNRAKIFKNGDSQAIRLPKEYRFKGKEVYIHKEGENVVLTPINDAVDGFWNTLNEFSTDFKIERDQPKDYDRRDPI</sequence>
<comment type="caution">
    <text evidence="4">The sequence shown here is derived from an EMBL/GenBank/DDBJ whole genome shotgun (WGS) entry which is preliminary data.</text>
</comment>
<dbReference type="InterPro" id="IPR007159">
    <property type="entry name" value="SpoVT-AbrB_dom"/>
</dbReference>
<dbReference type="InterPro" id="IPR051734">
    <property type="entry name" value="VapB_TA_antitoxins"/>
</dbReference>
<reference evidence="4 5" key="1">
    <citation type="submission" date="2017-07" db="EMBL/GenBank/DDBJ databases">
        <title>Leptospira spp. isolated from tropical soils.</title>
        <authorList>
            <person name="Thibeaux R."/>
            <person name="Iraola G."/>
            <person name="Ferres I."/>
            <person name="Bierque E."/>
            <person name="Girault D."/>
            <person name="Soupe-Gilbert M.-E."/>
            <person name="Picardeau M."/>
            <person name="Goarant C."/>
        </authorList>
    </citation>
    <scope>NUCLEOTIDE SEQUENCE [LARGE SCALE GENOMIC DNA]</scope>
    <source>
        <strain evidence="4 5">FH4-C-A2</strain>
    </source>
</reference>
<dbReference type="PANTHER" id="PTHR37550:SF3">
    <property type="entry name" value="ANTITOXIN VAPB1"/>
    <property type="match status" value="1"/>
</dbReference>
<keyword evidence="2" id="KW-0238">DNA-binding</keyword>
<evidence type="ECO:0000313" key="4">
    <source>
        <dbReference type="EMBL" id="PJZ49011.1"/>
    </source>
</evidence>
<dbReference type="Pfam" id="PF04014">
    <property type="entry name" value="MazE_antitoxin"/>
    <property type="match status" value="1"/>
</dbReference>
<dbReference type="InterPro" id="IPR047976">
    <property type="entry name" value="Anti_VapB2-like"/>
</dbReference>
<dbReference type="EMBL" id="NPDR01000004">
    <property type="protein sequence ID" value="PJZ49011.1"/>
    <property type="molecule type" value="Genomic_DNA"/>
</dbReference>
<keyword evidence="5" id="KW-1185">Reference proteome</keyword>
<evidence type="ECO:0000256" key="2">
    <source>
        <dbReference type="PROSITE-ProRule" id="PRU01076"/>
    </source>
</evidence>
<dbReference type="Gene3D" id="2.10.260.10">
    <property type="match status" value="1"/>
</dbReference>
<dbReference type="PROSITE" id="PS51740">
    <property type="entry name" value="SPOVT_ABRB"/>
    <property type="match status" value="1"/>
</dbReference>
<dbReference type="NCBIfam" id="NF040493">
    <property type="entry name" value="TA_anti_VapB"/>
    <property type="match status" value="1"/>
</dbReference>
<dbReference type="PANTHER" id="PTHR37550">
    <property type="entry name" value="ANTITOXIN VAPB1"/>
    <property type="match status" value="1"/>
</dbReference>
<name>A0A2M9YBT1_9LEPT</name>
<dbReference type="RefSeq" id="WP_100710450.1">
    <property type="nucleotide sequence ID" value="NZ_NPDR01000004.1"/>
</dbReference>
<dbReference type="Proteomes" id="UP000231926">
    <property type="component" value="Unassembled WGS sequence"/>
</dbReference>
<evidence type="ECO:0000313" key="5">
    <source>
        <dbReference type="Proteomes" id="UP000231926"/>
    </source>
</evidence>
<organism evidence="4 5">
    <name type="scientific">Leptospira saintgironsiae</name>
    <dbReference type="NCBI Taxonomy" id="2023183"/>
    <lineage>
        <taxon>Bacteria</taxon>
        <taxon>Pseudomonadati</taxon>
        <taxon>Spirochaetota</taxon>
        <taxon>Spirochaetia</taxon>
        <taxon>Leptospirales</taxon>
        <taxon>Leptospiraceae</taxon>
        <taxon>Leptospira</taxon>
    </lineage>
</organism>
<accession>A0A2M9YBT1</accession>
<dbReference type="SUPFAM" id="SSF89447">
    <property type="entry name" value="AbrB/MazE/MraZ-like"/>
    <property type="match status" value="1"/>
</dbReference>
<evidence type="ECO:0000256" key="1">
    <source>
        <dbReference type="ARBA" id="ARBA00007924"/>
    </source>
</evidence>
<proteinExistence type="inferred from homology"/>
<dbReference type="OrthoDB" id="9810009at2"/>
<evidence type="ECO:0000259" key="3">
    <source>
        <dbReference type="PROSITE" id="PS51740"/>
    </source>
</evidence>